<keyword evidence="4" id="KW-1185">Reference proteome</keyword>
<dbReference type="GO" id="GO:0016787">
    <property type="term" value="F:hydrolase activity"/>
    <property type="evidence" value="ECO:0007669"/>
    <property type="project" value="UniProtKB-KW"/>
</dbReference>
<dbReference type="Gene3D" id="3.40.50.1820">
    <property type="entry name" value="alpha/beta hydrolase"/>
    <property type="match status" value="1"/>
</dbReference>
<evidence type="ECO:0000313" key="4">
    <source>
        <dbReference type="Proteomes" id="UP000199065"/>
    </source>
</evidence>
<evidence type="ECO:0000313" key="3">
    <source>
        <dbReference type="EMBL" id="SFG61178.1"/>
    </source>
</evidence>
<keyword evidence="2" id="KW-0378">Hydrolase</keyword>
<dbReference type="InterPro" id="IPR029058">
    <property type="entry name" value="AB_hydrolase_fold"/>
</dbReference>
<name>A0A1I2T8C3_9CORY</name>
<dbReference type="PANTHER" id="PTHR43037:SF5">
    <property type="entry name" value="FERULOYL ESTERASE"/>
    <property type="match status" value="1"/>
</dbReference>
<evidence type="ECO:0000256" key="1">
    <source>
        <dbReference type="ARBA" id="ARBA00022729"/>
    </source>
</evidence>
<dbReference type="STRING" id="185761.SAMN05660282_01393"/>
<dbReference type="SUPFAM" id="SSF53474">
    <property type="entry name" value="alpha/beta-Hydrolases"/>
    <property type="match status" value="1"/>
</dbReference>
<dbReference type="PANTHER" id="PTHR43037">
    <property type="entry name" value="UNNAMED PRODUCT-RELATED"/>
    <property type="match status" value="1"/>
</dbReference>
<protein>
    <submittedName>
        <fullName evidence="3">Polyhydroxybutyrate depolymerase</fullName>
    </submittedName>
</protein>
<keyword evidence="1" id="KW-0732">Signal</keyword>
<dbReference type="OrthoDB" id="9767239at2"/>
<dbReference type="InterPro" id="IPR050955">
    <property type="entry name" value="Plant_Biomass_Hydrol_Est"/>
</dbReference>
<sequence>MSFYPYPALSATPPEKSLERLRVGERSALLYSPSAQPERLLFFFHGSQQSAQLARRFTGYAFEYLAQRTNSALIYPNGVHHHFNDGRRILPEKTRSLGVDDCGFVLALSEIVGKRFPSLRENIGMGYSNGGHMVMRVCHQQPGFFSAAVLFAASMPAENNRIPEMRVDNYVPVPVLSFHGSRDPYAPFGGGAVGITPETARGECLSALENAQYFAQLNGSHGPIVETPTRAPYLAQFDYQAPEQVADEVRIHRWEAAAPVELIEVRGMGHVIPGTTDLPERLGPGCVSVSAADEVQRFLGL</sequence>
<gene>
    <name evidence="3" type="ORF">SAMN05660282_01393</name>
</gene>
<accession>A0A1I2T8C3</accession>
<reference evidence="3 4" key="1">
    <citation type="submission" date="2016-10" db="EMBL/GenBank/DDBJ databases">
        <authorList>
            <person name="de Groot N.N."/>
        </authorList>
    </citation>
    <scope>NUCLEOTIDE SEQUENCE [LARGE SCALE GENOMIC DNA]</scope>
    <source>
        <strain>J11</strain>
        <strain evidence="4">PG 39</strain>
    </source>
</reference>
<dbReference type="AlphaFoldDB" id="A0A1I2T8C3"/>
<dbReference type="RefSeq" id="WP_092285817.1">
    <property type="nucleotide sequence ID" value="NZ_FOPJ01000007.1"/>
</dbReference>
<dbReference type="Proteomes" id="UP000199065">
    <property type="component" value="Unassembled WGS sequence"/>
</dbReference>
<dbReference type="EMBL" id="FOPJ01000007">
    <property type="protein sequence ID" value="SFG61178.1"/>
    <property type="molecule type" value="Genomic_DNA"/>
</dbReference>
<proteinExistence type="predicted"/>
<evidence type="ECO:0000256" key="2">
    <source>
        <dbReference type="ARBA" id="ARBA00022801"/>
    </source>
</evidence>
<organism evidence="3 4">
    <name type="scientific">Corynebacterium spheniscorum</name>
    <dbReference type="NCBI Taxonomy" id="185761"/>
    <lineage>
        <taxon>Bacteria</taxon>
        <taxon>Bacillati</taxon>
        <taxon>Actinomycetota</taxon>
        <taxon>Actinomycetes</taxon>
        <taxon>Mycobacteriales</taxon>
        <taxon>Corynebacteriaceae</taxon>
        <taxon>Corynebacterium</taxon>
    </lineage>
</organism>